<proteinExistence type="predicted"/>
<name>A0A834JC39_VESVU</name>
<accession>A0A834JC39</accession>
<feature type="domain" description="Chitin-binding type-2" evidence="1">
    <location>
        <begin position="38"/>
        <end position="103"/>
    </location>
</feature>
<dbReference type="GO" id="GO:0005576">
    <property type="term" value="C:extracellular region"/>
    <property type="evidence" value="ECO:0007669"/>
    <property type="project" value="InterPro"/>
</dbReference>
<dbReference type="SMART" id="SM00494">
    <property type="entry name" value="ChtBD2"/>
    <property type="match status" value="1"/>
</dbReference>
<evidence type="ECO:0000259" key="1">
    <source>
        <dbReference type="PROSITE" id="PS50940"/>
    </source>
</evidence>
<evidence type="ECO:0000313" key="3">
    <source>
        <dbReference type="Proteomes" id="UP000614350"/>
    </source>
</evidence>
<dbReference type="PROSITE" id="PS50940">
    <property type="entry name" value="CHIT_BIND_II"/>
    <property type="match status" value="1"/>
</dbReference>
<dbReference type="Pfam" id="PF01607">
    <property type="entry name" value="CBM_14"/>
    <property type="match status" value="1"/>
</dbReference>
<dbReference type="InterPro" id="IPR002557">
    <property type="entry name" value="Chitin-bd_dom"/>
</dbReference>
<dbReference type="InterPro" id="IPR036508">
    <property type="entry name" value="Chitin-bd_dom_sf"/>
</dbReference>
<dbReference type="Proteomes" id="UP000614350">
    <property type="component" value="Unassembled WGS sequence"/>
</dbReference>
<keyword evidence="3" id="KW-1185">Reference proteome</keyword>
<comment type="caution">
    <text evidence="2">The sequence shown here is derived from an EMBL/GenBank/DDBJ whole genome shotgun (WGS) entry which is preliminary data.</text>
</comment>
<protein>
    <recommendedName>
        <fullName evidence="1">Chitin-binding type-2 domain-containing protein</fullName>
    </recommendedName>
</protein>
<gene>
    <name evidence="2" type="ORF">HZH66_013203</name>
</gene>
<dbReference type="SUPFAM" id="SSF57625">
    <property type="entry name" value="Invertebrate chitin-binding proteins"/>
    <property type="match status" value="1"/>
</dbReference>
<dbReference type="GO" id="GO:0008061">
    <property type="term" value="F:chitin binding"/>
    <property type="evidence" value="ECO:0007669"/>
    <property type="project" value="InterPro"/>
</dbReference>
<dbReference type="Gene3D" id="2.170.140.10">
    <property type="entry name" value="Chitin binding domain"/>
    <property type="match status" value="1"/>
</dbReference>
<organism evidence="2 3">
    <name type="scientific">Vespula vulgaris</name>
    <name type="common">Yellow jacket</name>
    <name type="synonym">Wasp</name>
    <dbReference type="NCBI Taxonomy" id="7454"/>
    <lineage>
        <taxon>Eukaryota</taxon>
        <taxon>Metazoa</taxon>
        <taxon>Ecdysozoa</taxon>
        <taxon>Arthropoda</taxon>
        <taxon>Hexapoda</taxon>
        <taxon>Insecta</taxon>
        <taxon>Pterygota</taxon>
        <taxon>Neoptera</taxon>
        <taxon>Endopterygota</taxon>
        <taxon>Hymenoptera</taxon>
        <taxon>Apocrita</taxon>
        <taxon>Aculeata</taxon>
        <taxon>Vespoidea</taxon>
        <taxon>Vespidae</taxon>
        <taxon>Vespinae</taxon>
        <taxon>Vespula</taxon>
    </lineage>
</organism>
<sequence>MSQRKLGRPEARLVSLEIVGTISLNFIERYNDKLKNETSTCPSMHLLIRLNRNSETVNLPYPLDCFLYISCGETETIETCPDNLVFNKKTGLCDTPANAQCVPCWQQPSPY</sequence>
<dbReference type="EMBL" id="JACSEA010000018">
    <property type="protein sequence ID" value="KAF7382801.1"/>
    <property type="molecule type" value="Genomic_DNA"/>
</dbReference>
<reference evidence="2" key="1">
    <citation type="journal article" date="2020" name="G3 (Bethesda)">
        <title>High-Quality Assemblies for Three Invasive Social Wasps from the &lt;i&gt;Vespula&lt;/i&gt; Genus.</title>
        <authorList>
            <person name="Harrop T.W.R."/>
            <person name="Guhlin J."/>
            <person name="McLaughlin G.M."/>
            <person name="Permina E."/>
            <person name="Stockwell P."/>
            <person name="Gilligan J."/>
            <person name="Le Lec M.F."/>
            <person name="Gruber M.A.M."/>
            <person name="Quinn O."/>
            <person name="Lovegrove M."/>
            <person name="Duncan E.J."/>
            <person name="Remnant E.J."/>
            <person name="Van Eeckhoven J."/>
            <person name="Graham B."/>
            <person name="Knapp R.A."/>
            <person name="Langford K.W."/>
            <person name="Kronenberg Z."/>
            <person name="Press M.O."/>
            <person name="Eacker S.M."/>
            <person name="Wilson-Rankin E.E."/>
            <person name="Purcell J."/>
            <person name="Lester P.J."/>
            <person name="Dearden P.K."/>
        </authorList>
    </citation>
    <scope>NUCLEOTIDE SEQUENCE</scope>
    <source>
        <strain evidence="2">Marl-1</strain>
    </source>
</reference>
<dbReference type="AlphaFoldDB" id="A0A834JC39"/>
<evidence type="ECO:0000313" key="2">
    <source>
        <dbReference type="EMBL" id="KAF7382801.1"/>
    </source>
</evidence>